<evidence type="ECO:0000256" key="4">
    <source>
        <dbReference type="ARBA" id="ARBA00022801"/>
    </source>
</evidence>
<accession>A0ABN0WH32</accession>
<evidence type="ECO:0000259" key="6">
    <source>
        <dbReference type="Pfam" id="PF00933"/>
    </source>
</evidence>
<dbReference type="EC" id="3.2.1.52" evidence="3"/>
<dbReference type="InterPro" id="IPR036962">
    <property type="entry name" value="Glyco_hydro_3_N_sf"/>
</dbReference>
<evidence type="ECO:0000256" key="1">
    <source>
        <dbReference type="ARBA" id="ARBA00001231"/>
    </source>
</evidence>
<dbReference type="InterPro" id="IPR050226">
    <property type="entry name" value="NagZ_Beta-hexosaminidase"/>
</dbReference>
<comment type="similarity">
    <text evidence="2">Belongs to the glycosyl hydrolase 3 family.</text>
</comment>
<dbReference type="PRINTS" id="PR00133">
    <property type="entry name" value="GLHYDRLASE3"/>
</dbReference>
<keyword evidence="5" id="KW-0326">Glycosidase</keyword>
<keyword evidence="4" id="KW-0378">Hydrolase</keyword>
<proteinExistence type="inferred from homology"/>
<dbReference type="InterPro" id="IPR001764">
    <property type="entry name" value="Glyco_hydro_3_N"/>
</dbReference>
<dbReference type="InterPro" id="IPR019800">
    <property type="entry name" value="Glyco_hydro_3_AS"/>
</dbReference>
<evidence type="ECO:0000313" key="8">
    <source>
        <dbReference type="Proteomes" id="UP001501822"/>
    </source>
</evidence>
<dbReference type="Proteomes" id="UP001501822">
    <property type="component" value="Unassembled WGS sequence"/>
</dbReference>
<dbReference type="PANTHER" id="PTHR30480:SF13">
    <property type="entry name" value="BETA-HEXOSAMINIDASE"/>
    <property type="match status" value="1"/>
</dbReference>
<organism evidence="7 8">
    <name type="scientific">Actinoallomurus spadix</name>
    <dbReference type="NCBI Taxonomy" id="79912"/>
    <lineage>
        <taxon>Bacteria</taxon>
        <taxon>Bacillati</taxon>
        <taxon>Actinomycetota</taxon>
        <taxon>Actinomycetes</taxon>
        <taxon>Streptosporangiales</taxon>
        <taxon>Thermomonosporaceae</taxon>
        <taxon>Actinoallomurus</taxon>
    </lineage>
</organism>
<dbReference type="PANTHER" id="PTHR30480">
    <property type="entry name" value="BETA-HEXOSAMINIDASE-RELATED"/>
    <property type="match status" value="1"/>
</dbReference>
<evidence type="ECO:0000256" key="5">
    <source>
        <dbReference type="ARBA" id="ARBA00023295"/>
    </source>
</evidence>
<dbReference type="EMBL" id="BAAABM010000017">
    <property type="protein sequence ID" value="GAA0337485.1"/>
    <property type="molecule type" value="Genomic_DNA"/>
</dbReference>
<dbReference type="Pfam" id="PF00933">
    <property type="entry name" value="Glyco_hydro_3"/>
    <property type="match status" value="1"/>
</dbReference>
<protein>
    <recommendedName>
        <fullName evidence="3">beta-N-acetylhexosaminidase</fullName>
        <ecNumber evidence="3">3.2.1.52</ecNumber>
    </recommendedName>
</protein>
<name>A0ABN0WH32_9ACTN</name>
<gene>
    <name evidence="7" type="ORF">GCM10010151_28980</name>
</gene>
<dbReference type="PROSITE" id="PS00775">
    <property type="entry name" value="GLYCOSYL_HYDROL_F3"/>
    <property type="match status" value="1"/>
</dbReference>
<evidence type="ECO:0000313" key="7">
    <source>
        <dbReference type="EMBL" id="GAA0337485.1"/>
    </source>
</evidence>
<dbReference type="InterPro" id="IPR017853">
    <property type="entry name" value="GH"/>
</dbReference>
<reference evidence="7 8" key="1">
    <citation type="journal article" date="2019" name="Int. J. Syst. Evol. Microbiol.">
        <title>The Global Catalogue of Microorganisms (GCM) 10K type strain sequencing project: providing services to taxonomists for standard genome sequencing and annotation.</title>
        <authorList>
            <consortium name="The Broad Institute Genomics Platform"/>
            <consortium name="The Broad Institute Genome Sequencing Center for Infectious Disease"/>
            <person name="Wu L."/>
            <person name="Ma J."/>
        </authorList>
    </citation>
    <scope>NUCLEOTIDE SEQUENCE [LARGE SCALE GENOMIC DNA]</scope>
    <source>
        <strain evidence="7 8">JCM 3146</strain>
    </source>
</reference>
<keyword evidence="8" id="KW-1185">Reference proteome</keyword>
<feature type="domain" description="Glycoside hydrolase family 3 N-terminal" evidence="6">
    <location>
        <begin position="4"/>
        <end position="321"/>
    </location>
</feature>
<comment type="caution">
    <text evidence="7">The sequence shown here is derived from an EMBL/GenBank/DDBJ whole genome shotgun (WGS) entry which is preliminary data.</text>
</comment>
<sequence>MSTAEKVGQLFIPTVRGTTAATGAAMIEKYHPGGVIYFPENLRTARQTAVLSNGLQRAAKKDDGVPLLIGTDEEQGIVSRVPYITRFPTNKALASTRNPDDDVRAAARVTGEELRAVGINQDFAPVADVNVNPRNPVIGVRSFGADPKKVAHLVGVAVDAYRASGVVATAKHFPGHGDTATDSHTGLPVIKHSMATWQRLDAPPFQTAIAHHVDMIMTAHIVVPGLDDSGDPATMSRTVLTGLLRHRLGYGGVVVTDSLSMAGAQVKYGAPEAAVRAVRAGADMLLMPPRLDSAYRAVLSAVRSGRIPQSRLDEAVTRILRMKQDRGILRAPYVDASRAADVVGSAEHRAAARRVAAHVRAGR</sequence>
<dbReference type="SUPFAM" id="SSF51445">
    <property type="entry name" value="(Trans)glycosidases"/>
    <property type="match status" value="1"/>
</dbReference>
<evidence type="ECO:0000256" key="2">
    <source>
        <dbReference type="ARBA" id="ARBA00005336"/>
    </source>
</evidence>
<dbReference type="Gene3D" id="3.20.20.300">
    <property type="entry name" value="Glycoside hydrolase, family 3, N-terminal domain"/>
    <property type="match status" value="1"/>
</dbReference>
<comment type="catalytic activity">
    <reaction evidence="1">
        <text>Hydrolysis of terminal non-reducing N-acetyl-D-hexosamine residues in N-acetyl-beta-D-hexosaminides.</text>
        <dbReference type="EC" id="3.2.1.52"/>
    </reaction>
</comment>
<evidence type="ECO:0000256" key="3">
    <source>
        <dbReference type="ARBA" id="ARBA00012663"/>
    </source>
</evidence>